<feature type="transmembrane region" description="Helical" evidence="9">
    <location>
        <begin position="226"/>
        <end position="245"/>
    </location>
</feature>
<comment type="subcellular location">
    <subcellularLocation>
        <location evidence="1">Cell membrane</location>
        <topology evidence="1">Multi-pass membrane protein</topology>
    </subcellularLocation>
</comment>
<dbReference type="InterPro" id="IPR036259">
    <property type="entry name" value="MFS_trans_sf"/>
</dbReference>
<keyword evidence="3" id="KW-0813">Transport</keyword>
<comment type="caution">
    <text evidence="11">The sequence shown here is derived from an EMBL/GenBank/DDBJ whole genome shotgun (WGS) entry which is preliminary data.</text>
</comment>
<dbReference type="PANTHER" id="PTHR42718:SF9">
    <property type="entry name" value="MAJOR FACILITATOR SUPERFAMILY MULTIDRUG TRANSPORTER MFSC"/>
    <property type="match status" value="1"/>
</dbReference>
<evidence type="ECO:0000256" key="4">
    <source>
        <dbReference type="ARBA" id="ARBA00022475"/>
    </source>
</evidence>
<proteinExistence type="inferred from homology"/>
<feature type="transmembrane region" description="Helical" evidence="9">
    <location>
        <begin position="381"/>
        <end position="403"/>
    </location>
</feature>
<comment type="similarity">
    <text evidence="2">Belongs to the major facilitator superfamily. EmrB family.</text>
</comment>
<dbReference type="Pfam" id="PF07690">
    <property type="entry name" value="MFS_1"/>
    <property type="match status" value="1"/>
</dbReference>
<reference evidence="11 12" key="1">
    <citation type="journal article" date="2020" name="Int. J. Syst. Evol. Microbiol.">
        <title>Novel acetic acid bacteria from cider fermentations: Acetobacter conturbans sp. nov. and Acetobacter fallax sp. nov.</title>
        <authorList>
            <person name="Sombolestani A.S."/>
            <person name="Cleenwerck I."/>
            <person name="Cnockaert M."/>
            <person name="Borremans W."/>
            <person name="Wieme A.D."/>
            <person name="De Vuyst L."/>
            <person name="Vandamme P."/>
        </authorList>
    </citation>
    <scope>NUCLEOTIDE SEQUENCE [LARGE SCALE GENOMIC DNA]</scope>
    <source>
        <strain evidence="11 12">LMG 30640</strain>
    </source>
</reference>
<evidence type="ECO:0000313" key="12">
    <source>
        <dbReference type="Proteomes" id="UP000635278"/>
    </source>
</evidence>
<keyword evidence="5 9" id="KW-0812">Transmembrane</keyword>
<feature type="transmembrane region" description="Helical" evidence="9">
    <location>
        <begin position="327"/>
        <end position="344"/>
    </location>
</feature>
<evidence type="ECO:0000256" key="1">
    <source>
        <dbReference type="ARBA" id="ARBA00004651"/>
    </source>
</evidence>
<feature type="transmembrane region" description="Helical" evidence="9">
    <location>
        <begin position="251"/>
        <end position="268"/>
    </location>
</feature>
<evidence type="ECO:0000256" key="5">
    <source>
        <dbReference type="ARBA" id="ARBA00022692"/>
    </source>
</evidence>
<accession>A0ABX0JUB8</accession>
<dbReference type="InterPro" id="IPR020846">
    <property type="entry name" value="MFS_dom"/>
</dbReference>
<evidence type="ECO:0000256" key="6">
    <source>
        <dbReference type="ARBA" id="ARBA00022989"/>
    </source>
</evidence>
<evidence type="ECO:0000256" key="3">
    <source>
        <dbReference type="ARBA" id="ARBA00022448"/>
    </source>
</evidence>
<feature type="domain" description="Major facilitator superfamily (MFS) profile" evidence="10">
    <location>
        <begin position="41"/>
        <end position="484"/>
    </location>
</feature>
<dbReference type="SUPFAM" id="SSF103473">
    <property type="entry name" value="MFS general substrate transporter"/>
    <property type="match status" value="1"/>
</dbReference>
<gene>
    <name evidence="11" type="ORF">GOB93_10835</name>
</gene>
<protein>
    <submittedName>
        <fullName evidence="11">DHA2 family efflux MFS transporter permease subunit</fullName>
    </submittedName>
</protein>
<dbReference type="Proteomes" id="UP000635278">
    <property type="component" value="Unassembled WGS sequence"/>
</dbReference>
<evidence type="ECO:0000256" key="9">
    <source>
        <dbReference type="SAM" id="Phobius"/>
    </source>
</evidence>
<organism evidence="11 12">
    <name type="scientific">Acetobacter musti</name>
    <dbReference type="NCBI Taxonomy" id="864732"/>
    <lineage>
        <taxon>Bacteria</taxon>
        <taxon>Pseudomonadati</taxon>
        <taxon>Pseudomonadota</taxon>
        <taxon>Alphaproteobacteria</taxon>
        <taxon>Acetobacterales</taxon>
        <taxon>Acetobacteraceae</taxon>
        <taxon>Acetobacter</taxon>
    </lineage>
</organism>
<keyword evidence="4" id="KW-1003">Cell membrane</keyword>
<dbReference type="PROSITE" id="PS50850">
    <property type="entry name" value="MFS"/>
    <property type="match status" value="1"/>
</dbReference>
<sequence length="490" mass="51342">MEHAARNSSSGAPSRPATTLKATSLPQSQEAARLPAGIWKVVSVAALGSFMAQLDATIVNVSLPDLVATLHAPFSVIQWVVSGYLLALALTLPLNGWLVGRIGSRAVFLGCFAAFTLTSGLCALAWSAPSLIAFRLLQGMAGGLLAPMAQMTVARVAGRHLPRVASAVTLPVLLAPLLGPVVAGAILSVASWRWIFLLNLPFGLLALALAILFLPDDRTDERPRPLDMTGLALLAPALIAFLYGTDHVRQPAGQAALCVALPLFILYFRSARQKGDHALIDLRLFRVPAFSASAMTMFLMNGVSFAGQMLLPVWLIHACGVSPDRTGLFMLPLGLGMMCTFPLMGRLTDRFGIRSLTACGALCATTGTLLLAGLAQTGLNVSILAIALFLRGAGTGTVGIPAMSAGYASVSRPDIPMATTALNIVQRIGGPTLTTLCATFLGWRLPATAIPHALSGAFTETFGLLCVFHALLFLTTLRLPLKLSGKSSSA</sequence>
<feature type="transmembrane region" description="Helical" evidence="9">
    <location>
        <begin position="106"/>
        <end position="126"/>
    </location>
</feature>
<name>A0ABX0JUB8_9PROT</name>
<feature type="transmembrane region" description="Helical" evidence="9">
    <location>
        <begin position="356"/>
        <end position="375"/>
    </location>
</feature>
<dbReference type="Gene3D" id="1.20.1250.20">
    <property type="entry name" value="MFS general substrate transporter like domains"/>
    <property type="match status" value="1"/>
</dbReference>
<evidence type="ECO:0000313" key="11">
    <source>
        <dbReference type="EMBL" id="NHN85134.1"/>
    </source>
</evidence>
<dbReference type="EMBL" id="WOTB01000013">
    <property type="protein sequence ID" value="NHN85134.1"/>
    <property type="molecule type" value="Genomic_DNA"/>
</dbReference>
<dbReference type="Gene3D" id="1.20.1720.10">
    <property type="entry name" value="Multidrug resistance protein D"/>
    <property type="match status" value="1"/>
</dbReference>
<dbReference type="RefSeq" id="WP_173583532.1">
    <property type="nucleotide sequence ID" value="NZ_WOTB01000013.1"/>
</dbReference>
<evidence type="ECO:0000256" key="7">
    <source>
        <dbReference type="ARBA" id="ARBA00023136"/>
    </source>
</evidence>
<feature type="transmembrane region" description="Helical" evidence="9">
    <location>
        <begin position="76"/>
        <end position="94"/>
    </location>
</feature>
<dbReference type="PRINTS" id="PR01036">
    <property type="entry name" value="TCRTETB"/>
</dbReference>
<dbReference type="InterPro" id="IPR004638">
    <property type="entry name" value="EmrB-like"/>
</dbReference>
<keyword evidence="7 9" id="KW-0472">Membrane</keyword>
<dbReference type="PANTHER" id="PTHR42718">
    <property type="entry name" value="MAJOR FACILITATOR SUPERFAMILY MULTIDRUG TRANSPORTER MFSC"/>
    <property type="match status" value="1"/>
</dbReference>
<feature type="transmembrane region" description="Helical" evidence="9">
    <location>
        <begin position="289"/>
        <end position="315"/>
    </location>
</feature>
<dbReference type="NCBIfam" id="TIGR00711">
    <property type="entry name" value="efflux_EmrB"/>
    <property type="match status" value="1"/>
</dbReference>
<keyword evidence="12" id="KW-1185">Reference proteome</keyword>
<evidence type="ECO:0000256" key="2">
    <source>
        <dbReference type="ARBA" id="ARBA00008537"/>
    </source>
</evidence>
<feature type="region of interest" description="Disordered" evidence="8">
    <location>
        <begin position="1"/>
        <end position="22"/>
    </location>
</feature>
<evidence type="ECO:0000256" key="8">
    <source>
        <dbReference type="SAM" id="MobiDB-lite"/>
    </source>
</evidence>
<feature type="transmembrane region" description="Helical" evidence="9">
    <location>
        <begin position="165"/>
        <end position="188"/>
    </location>
</feature>
<feature type="transmembrane region" description="Helical" evidence="9">
    <location>
        <begin position="194"/>
        <end position="214"/>
    </location>
</feature>
<dbReference type="InterPro" id="IPR011701">
    <property type="entry name" value="MFS"/>
</dbReference>
<feature type="transmembrane region" description="Helical" evidence="9">
    <location>
        <begin position="462"/>
        <end position="481"/>
    </location>
</feature>
<feature type="transmembrane region" description="Helical" evidence="9">
    <location>
        <begin position="132"/>
        <end position="153"/>
    </location>
</feature>
<evidence type="ECO:0000259" key="10">
    <source>
        <dbReference type="PROSITE" id="PS50850"/>
    </source>
</evidence>
<feature type="transmembrane region" description="Helical" evidence="9">
    <location>
        <begin position="424"/>
        <end position="442"/>
    </location>
</feature>
<keyword evidence="6 9" id="KW-1133">Transmembrane helix</keyword>